<dbReference type="AlphaFoldDB" id="A0A0E9S4D2"/>
<sequence length="28" mass="3388">MKSEFSQLTYYIGHNDFSVWWTLTECSN</sequence>
<organism evidence="1">
    <name type="scientific">Anguilla anguilla</name>
    <name type="common">European freshwater eel</name>
    <name type="synonym">Muraena anguilla</name>
    <dbReference type="NCBI Taxonomy" id="7936"/>
    <lineage>
        <taxon>Eukaryota</taxon>
        <taxon>Metazoa</taxon>
        <taxon>Chordata</taxon>
        <taxon>Craniata</taxon>
        <taxon>Vertebrata</taxon>
        <taxon>Euteleostomi</taxon>
        <taxon>Actinopterygii</taxon>
        <taxon>Neopterygii</taxon>
        <taxon>Teleostei</taxon>
        <taxon>Anguilliformes</taxon>
        <taxon>Anguillidae</taxon>
        <taxon>Anguilla</taxon>
    </lineage>
</organism>
<reference evidence="1" key="1">
    <citation type="submission" date="2014-11" db="EMBL/GenBank/DDBJ databases">
        <authorList>
            <person name="Amaro Gonzalez C."/>
        </authorList>
    </citation>
    <scope>NUCLEOTIDE SEQUENCE</scope>
</reference>
<dbReference type="EMBL" id="GBXM01072431">
    <property type="protein sequence ID" value="JAH36146.1"/>
    <property type="molecule type" value="Transcribed_RNA"/>
</dbReference>
<reference evidence="1" key="2">
    <citation type="journal article" date="2015" name="Fish Shellfish Immunol.">
        <title>Early steps in the European eel (Anguilla anguilla)-Vibrio vulnificus interaction in the gills: Role of the RtxA13 toxin.</title>
        <authorList>
            <person name="Callol A."/>
            <person name="Pajuelo D."/>
            <person name="Ebbesson L."/>
            <person name="Teles M."/>
            <person name="MacKenzie S."/>
            <person name="Amaro C."/>
        </authorList>
    </citation>
    <scope>NUCLEOTIDE SEQUENCE</scope>
</reference>
<evidence type="ECO:0000313" key="1">
    <source>
        <dbReference type="EMBL" id="JAH36146.1"/>
    </source>
</evidence>
<protein>
    <submittedName>
        <fullName evidence="1">Uncharacterized protein</fullName>
    </submittedName>
</protein>
<proteinExistence type="predicted"/>
<accession>A0A0E9S4D2</accession>
<name>A0A0E9S4D2_ANGAN</name>